<dbReference type="AlphaFoldDB" id="W9H4Y7"/>
<dbReference type="OrthoDB" id="9809918at2"/>
<keyword evidence="11" id="KW-1185">Reference proteome</keyword>
<dbReference type="Proteomes" id="UP000019486">
    <property type="component" value="Unassembled WGS sequence"/>
</dbReference>
<evidence type="ECO:0000256" key="1">
    <source>
        <dbReference type="ARBA" id="ARBA00004651"/>
    </source>
</evidence>
<dbReference type="PANTHER" id="PTHR23513">
    <property type="entry name" value="INTEGRAL MEMBRANE EFFLUX PROTEIN-RELATED"/>
    <property type="match status" value="1"/>
</dbReference>
<keyword evidence="6 8" id="KW-0472">Membrane</keyword>
<accession>W9H4Y7</accession>
<dbReference type="SUPFAM" id="SSF103473">
    <property type="entry name" value="MFS general substrate transporter"/>
    <property type="match status" value="1"/>
</dbReference>
<feature type="transmembrane region" description="Helical" evidence="8">
    <location>
        <begin position="380"/>
        <end position="399"/>
    </location>
</feature>
<dbReference type="InterPro" id="IPR020846">
    <property type="entry name" value="MFS_dom"/>
</dbReference>
<name>W9H4Y7_9PROT</name>
<keyword evidence="5 8" id="KW-1133">Transmembrane helix</keyword>
<dbReference type="STRING" id="1385369.N825_04425"/>
<feature type="transmembrane region" description="Helical" evidence="8">
    <location>
        <begin position="411"/>
        <end position="429"/>
    </location>
</feature>
<evidence type="ECO:0000256" key="4">
    <source>
        <dbReference type="ARBA" id="ARBA00022692"/>
    </source>
</evidence>
<dbReference type="PANTHER" id="PTHR23513:SF11">
    <property type="entry name" value="STAPHYLOFERRIN A TRANSPORTER"/>
    <property type="match status" value="1"/>
</dbReference>
<dbReference type="InterPro" id="IPR010290">
    <property type="entry name" value="TM_effector"/>
</dbReference>
<feature type="transmembrane region" description="Helical" evidence="8">
    <location>
        <begin position="79"/>
        <end position="100"/>
    </location>
</feature>
<keyword evidence="4 8" id="KW-0812">Transmembrane</keyword>
<evidence type="ECO:0000256" key="8">
    <source>
        <dbReference type="SAM" id="Phobius"/>
    </source>
</evidence>
<feature type="transmembrane region" description="Helical" evidence="8">
    <location>
        <begin position="112"/>
        <end position="131"/>
    </location>
</feature>
<evidence type="ECO:0000256" key="3">
    <source>
        <dbReference type="ARBA" id="ARBA00022475"/>
    </source>
</evidence>
<keyword evidence="3" id="KW-1003">Cell membrane</keyword>
<evidence type="ECO:0000313" key="11">
    <source>
        <dbReference type="Proteomes" id="UP000019486"/>
    </source>
</evidence>
<dbReference type="Gene3D" id="1.20.1250.20">
    <property type="entry name" value="MFS general substrate transporter like domains"/>
    <property type="match status" value="1"/>
</dbReference>
<dbReference type="Pfam" id="PF05977">
    <property type="entry name" value="MFS_3"/>
    <property type="match status" value="1"/>
</dbReference>
<gene>
    <name evidence="10" type="ORF">N825_04425</name>
</gene>
<evidence type="ECO:0000256" key="5">
    <source>
        <dbReference type="ARBA" id="ARBA00022989"/>
    </source>
</evidence>
<reference evidence="10 11" key="1">
    <citation type="submission" date="2013-08" db="EMBL/GenBank/DDBJ databases">
        <title>The genome sequence of Skermanella stibiiresistens.</title>
        <authorList>
            <person name="Zhu W."/>
            <person name="Wang G."/>
        </authorList>
    </citation>
    <scope>NUCLEOTIDE SEQUENCE [LARGE SCALE GENOMIC DNA]</scope>
    <source>
        <strain evidence="10 11">SB22</strain>
    </source>
</reference>
<evidence type="ECO:0000256" key="7">
    <source>
        <dbReference type="SAM" id="MobiDB-lite"/>
    </source>
</evidence>
<dbReference type="CDD" id="cd06173">
    <property type="entry name" value="MFS_MefA_like"/>
    <property type="match status" value="1"/>
</dbReference>
<dbReference type="GO" id="GO:0005886">
    <property type="term" value="C:plasma membrane"/>
    <property type="evidence" value="ECO:0007669"/>
    <property type="project" value="UniProtKB-SubCell"/>
</dbReference>
<dbReference type="GO" id="GO:0022857">
    <property type="term" value="F:transmembrane transporter activity"/>
    <property type="evidence" value="ECO:0007669"/>
    <property type="project" value="InterPro"/>
</dbReference>
<dbReference type="EMBL" id="AVFL01000010">
    <property type="protein sequence ID" value="EWY39762.1"/>
    <property type="molecule type" value="Genomic_DNA"/>
</dbReference>
<evidence type="ECO:0000259" key="9">
    <source>
        <dbReference type="PROSITE" id="PS50850"/>
    </source>
</evidence>
<feature type="transmembrane region" description="Helical" evidence="8">
    <location>
        <begin position="289"/>
        <end position="309"/>
    </location>
</feature>
<feature type="transmembrane region" description="Helical" evidence="8">
    <location>
        <begin position="206"/>
        <end position="225"/>
    </location>
</feature>
<feature type="transmembrane region" description="Helical" evidence="8">
    <location>
        <begin position="50"/>
        <end position="73"/>
    </location>
</feature>
<evidence type="ECO:0000313" key="10">
    <source>
        <dbReference type="EMBL" id="EWY39762.1"/>
    </source>
</evidence>
<feature type="transmembrane region" description="Helical" evidence="8">
    <location>
        <begin position="246"/>
        <end position="277"/>
    </location>
</feature>
<dbReference type="PROSITE" id="PS50850">
    <property type="entry name" value="MFS"/>
    <property type="match status" value="1"/>
</dbReference>
<protein>
    <submittedName>
        <fullName evidence="10">ABC transporter permease</fullName>
    </submittedName>
</protein>
<keyword evidence="2" id="KW-0813">Transport</keyword>
<comment type="subcellular location">
    <subcellularLocation>
        <location evidence="1">Cell membrane</location>
        <topology evidence="1">Multi-pass membrane protein</topology>
    </subcellularLocation>
</comment>
<comment type="caution">
    <text evidence="10">The sequence shown here is derived from an EMBL/GenBank/DDBJ whole genome shotgun (WGS) entry which is preliminary data.</text>
</comment>
<evidence type="ECO:0000256" key="2">
    <source>
        <dbReference type="ARBA" id="ARBA00022448"/>
    </source>
</evidence>
<dbReference type="InterPro" id="IPR036259">
    <property type="entry name" value="MFS_trans_sf"/>
</dbReference>
<evidence type="ECO:0000256" key="6">
    <source>
        <dbReference type="ARBA" id="ARBA00023136"/>
    </source>
</evidence>
<organism evidence="10 11">
    <name type="scientific">Skermanella stibiiresistens SB22</name>
    <dbReference type="NCBI Taxonomy" id="1385369"/>
    <lineage>
        <taxon>Bacteria</taxon>
        <taxon>Pseudomonadati</taxon>
        <taxon>Pseudomonadota</taxon>
        <taxon>Alphaproteobacteria</taxon>
        <taxon>Rhodospirillales</taxon>
        <taxon>Azospirillaceae</taxon>
        <taxon>Skermanella</taxon>
    </lineage>
</organism>
<feature type="transmembrane region" description="Helical" evidence="8">
    <location>
        <begin position="346"/>
        <end position="368"/>
    </location>
</feature>
<proteinExistence type="predicted"/>
<feature type="transmembrane region" description="Helical" evidence="8">
    <location>
        <begin position="321"/>
        <end position="340"/>
    </location>
</feature>
<feature type="region of interest" description="Disordered" evidence="7">
    <location>
        <begin position="1"/>
        <end position="28"/>
    </location>
</feature>
<sequence>MAHIRQRVSETDPTQTMPAREEDTKPADGTVAVSRLPASLAPFRYPMFRAIWFATLASNLGVWIQSVGAAWLMTTISDSAAMVALVQSATAMPVLMFSLFGGALADLWDRRLVFLIGQIIVLSGATLIAVMEGVGAVTPWLLLALVFVLDSGSALRQPAYQASVGDLVPRSELPTAVALNSIGFNIARSVGPAIGGLVVASLGVQASFILNAVSNVFIIGVLLMWRPKPQGDELPREGLLPAMVSGLRYVGGSPTIMTVMLRCFVFTGLAGAVWALLPLVARQDMGGGPFTYGVLLGSLGIGAILGALNIGTLRRRTSGQLLVAIGTTAFAAATLLVGLFPSLYVVVPALVLGGAAWMTTLSSFNVMVQLSAANWVKARVLSIYQMSLFGGLALGSWGWGHAAETIGTGKALILSGVGLALSMVLALRFRLPANIAPDLSPIVAIPRPTLAPGVDAGPGSVAVTVEYEVDPADAPAFSGAMRSLRRLRKRDGAVRWTLYQDAANPRRWVEAFLLKSWLDDLRHQRRATMADQETLQLVRAFHRGAAEPRVSHLLARGTPRMGWPPGVDAEH</sequence>
<feature type="domain" description="Major facilitator superfamily (MFS) profile" evidence="9">
    <location>
        <begin position="47"/>
        <end position="434"/>
    </location>
</feature>